<evidence type="ECO:0000256" key="1">
    <source>
        <dbReference type="ARBA" id="ARBA00005854"/>
    </source>
</evidence>
<reference evidence="7 8" key="1">
    <citation type="submission" date="2019-03" db="EMBL/GenBank/DDBJ databases">
        <title>Draft genome sequences of novel Actinobacteria.</title>
        <authorList>
            <person name="Sahin N."/>
            <person name="Ay H."/>
            <person name="Saygin H."/>
        </authorList>
    </citation>
    <scope>NUCLEOTIDE SEQUENCE [LARGE SCALE GENOMIC DNA]</scope>
    <source>
        <strain evidence="7 8">16K309</strain>
    </source>
</reference>
<dbReference type="InterPro" id="IPR036291">
    <property type="entry name" value="NAD(P)-bd_dom_sf"/>
</dbReference>
<dbReference type="PANTHER" id="PTHR42789:SF1">
    <property type="entry name" value="D-ISOMER SPECIFIC 2-HYDROXYACID DEHYDROGENASE FAMILY PROTEIN (AFU_ORTHOLOGUE AFUA_6G10090)"/>
    <property type="match status" value="1"/>
</dbReference>
<evidence type="ECO:0000256" key="3">
    <source>
        <dbReference type="ARBA" id="ARBA00023027"/>
    </source>
</evidence>
<evidence type="ECO:0000256" key="2">
    <source>
        <dbReference type="ARBA" id="ARBA00023002"/>
    </source>
</evidence>
<dbReference type="PROSITE" id="PS00671">
    <property type="entry name" value="D_2_HYDROXYACID_DH_3"/>
    <property type="match status" value="1"/>
</dbReference>
<dbReference type="Pfam" id="PF00389">
    <property type="entry name" value="2-Hacid_dh"/>
    <property type="match status" value="1"/>
</dbReference>
<evidence type="ECO:0000259" key="6">
    <source>
        <dbReference type="Pfam" id="PF02826"/>
    </source>
</evidence>
<comment type="caution">
    <text evidence="7">The sequence shown here is derived from an EMBL/GenBank/DDBJ whole genome shotgun (WGS) entry which is preliminary data.</text>
</comment>
<dbReference type="PANTHER" id="PTHR42789">
    <property type="entry name" value="D-ISOMER SPECIFIC 2-HYDROXYACID DEHYDROGENASE FAMILY PROTEIN (AFU_ORTHOLOGUE AFUA_6G10090)"/>
    <property type="match status" value="1"/>
</dbReference>
<dbReference type="SUPFAM" id="SSF52283">
    <property type="entry name" value="Formate/glycerate dehydrogenase catalytic domain-like"/>
    <property type="match status" value="1"/>
</dbReference>
<dbReference type="AlphaFoldDB" id="A0A4R4VXM1"/>
<dbReference type="SUPFAM" id="SSF51735">
    <property type="entry name" value="NAD(P)-binding Rossmann-fold domains"/>
    <property type="match status" value="1"/>
</dbReference>
<sequence>MRILIADAFPEEHRNRLAAAHDCDYAPDTTAEQLPAELSGYDSLVVRSTRVTAQALDSADALRLVIRAGSGTNTIDTDAASRLGIRVCNVPGRNAIAVAELAFALLLAVDRNIADNVADLRAGRWDKKRHSQARGIYGRDVGVVGLGQVGLAFAERAAAFGTRVHAVAKPGRDRRTLERAQDIGVTFVDDLPELARTCDVLSLHVPATDTTRRLVDRDLLAQVRPGTIILNTARGDLIDEDALIEAMETKGVRAGIDVFADEPATSTGSFTSRLAAHPNVCGTHHIGASTEQAQEAVAAETVRVIEEYAKAGTALHCVNPQPPREFAPSLPANERS</sequence>
<dbReference type="GO" id="GO:0016616">
    <property type="term" value="F:oxidoreductase activity, acting on the CH-OH group of donors, NAD or NADP as acceptor"/>
    <property type="evidence" value="ECO:0007669"/>
    <property type="project" value="InterPro"/>
</dbReference>
<protein>
    <submittedName>
        <fullName evidence="7">Hydroxyacid dehydrogenase</fullName>
    </submittedName>
</protein>
<dbReference type="InterPro" id="IPR050857">
    <property type="entry name" value="D-2-hydroxyacid_DH"/>
</dbReference>
<organism evidence="7 8">
    <name type="scientific">Saccharopolyspora terrae</name>
    <dbReference type="NCBI Taxonomy" id="2530384"/>
    <lineage>
        <taxon>Bacteria</taxon>
        <taxon>Bacillati</taxon>
        <taxon>Actinomycetota</taxon>
        <taxon>Actinomycetes</taxon>
        <taxon>Pseudonocardiales</taxon>
        <taxon>Pseudonocardiaceae</taxon>
        <taxon>Saccharopolyspora</taxon>
    </lineage>
</organism>
<name>A0A4R4VXM1_9PSEU</name>
<dbReference type="InterPro" id="IPR006140">
    <property type="entry name" value="D-isomer_DH_NAD-bd"/>
</dbReference>
<proteinExistence type="inferred from homology"/>
<comment type="similarity">
    <text evidence="1 4">Belongs to the D-isomer specific 2-hydroxyacid dehydrogenase family.</text>
</comment>
<dbReference type="InterPro" id="IPR029753">
    <property type="entry name" value="D-isomer_DH_CS"/>
</dbReference>
<gene>
    <name evidence="7" type="ORF">E1181_09290</name>
</gene>
<dbReference type="Pfam" id="PF02826">
    <property type="entry name" value="2-Hacid_dh_C"/>
    <property type="match status" value="1"/>
</dbReference>
<keyword evidence="2 4" id="KW-0560">Oxidoreductase</keyword>
<dbReference type="GO" id="GO:0051287">
    <property type="term" value="F:NAD binding"/>
    <property type="evidence" value="ECO:0007669"/>
    <property type="project" value="InterPro"/>
</dbReference>
<dbReference type="EMBL" id="SMKS01000010">
    <property type="protein sequence ID" value="TDD07604.1"/>
    <property type="molecule type" value="Genomic_DNA"/>
</dbReference>
<dbReference type="Gene3D" id="3.40.50.720">
    <property type="entry name" value="NAD(P)-binding Rossmann-like Domain"/>
    <property type="match status" value="2"/>
</dbReference>
<dbReference type="InterPro" id="IPR006139">
    <property type="entry name" value="D-isomer_2_OHA_DH_cat_dom"/>
</dbReference>
<dbReference type="RefSeq" id="WP_132673562.1">
    <property type="nucleotide sequence ID" value="NZ_SMKS01000010.1"/>
</dbReference>
<keyword evidence="8" id="KW-1185">Reference proteome</keyword>
<evidence type="ECO:0000256" key="4">
    <source>
        <dbReference type="RuleBase" id="RU003719"/>
    </source>
</evidence>
<feature type="domain" description="D-isomer specific 2-hydroxyacid dehydrogenase catalytic" evidence="5">
    <location>
        <begin position="3"/>
        <end position="319"/>
    </location>
</feature>
<dbReference type="Proteomes" id="UP000295674">
    <property type="component" value="Unassembled WGS sequence"/>
</dbReference>
<accession>A0A4R4VXM1</accession>
<keyword evidence="3" id="KW-0520">NAD</keyword>
<evidence type="ECO:0000259" key="5">
    <source>
        <dbReference type="Pfam" id="PF00389"/>
    </source>
</evidence>
<evidence type="ECO:0000313" key="8">
    <source>
        <dbReference type="Proteomes" id="UP000295674"/>
    </source>
</evidence>
<evidence type="ECO:0000313" key="7">
    <source>
        <dbReference type="EMBL" id="TDD07604.1"/>
    </source>
</evidence>
<dbReference type="OrthoDB" id="9793626at2"/>
<feature type="domain" description="D-isomer specific 2-hydroxyacid dehydrogenase NAD-binding" evidence="6">
    <location>
        <begin position="103"/>
        <end position="287"/>
    </location>
</feature>